<dbReference type="OrthoDB" id="10481383at2759"/>
<organism evidence="2 3">
    <name type="scientific">Gossypium barbadense</name>
    <name type="common">Sea Island cotton</name>
    <name type="synonym">Hibiscus barbadensis</name>
    <dbReference type="NCBI Taxonomy" id="3634"/>
    <lineage>
        <taxon>Eukaryota</taxon>
        <taxon>Viridiplantae</taxon>
        <taxon>Streptophyta</taxon>
        <taxon>Embryophyta</taxon>
        <taxon>Tracheophyta</taxon>
        <taxon>Spermatophyta</taxon>
        <taxon>Magnoliopsida</taxon>
        <taxon>eudicotyledons</taxon>
        <taxon>Gunneridae</taxon>
        <taxon>Pentapetalae</taxon>
        <taxon>rosids</taxon>
        <taxon>malvids</taxon>
        <taxon>Malvales</taxon>
        <taxon>Malvaceae</taxon>
        <taxon>Malvoideae</taxon>
        <taxon>Gossypium</taxon>
    </lineage>
</organism>
<evidence type="ECO:0000256" key="1">
    <source>
        <dbReference type="SAM" id="MobiDB-lite"/>
    </source>
</evidence>
<feature type="region of interest" description="Disordered" evidence="1">
    <location>
        <begin position="61"/>
        <end position="111"/>
    </location>
</feature>
<evidence type="ECO:0000313" key="2">
    <source>
        <dbReference type="EMBL" id="PPS12652.1"/>
    </source>
</evidence>
<accession>A0A2P5YAM0</accession>
<dbReference type="Proteomes" id="UP000239757">
    <property type="component" value="Unassembled WGS sequence"/>
</dbReference>
<reference evidence="2 3" key="1">
    <citation type="submission" date="2015-01" db="EMBL/GenBank/DDBJ databases">
        <title>Genome of allotetraploid Gossypium barbadense reveals genomic plasticity and fiber elongation in cotton evolution.</title>
        <authorList>
            <person name="Chen X."/>
            <person name="Liu X."/>
            <person name="Zhao B."/>
            <person name="Zheng H."/>
            <person name="Hu Y."/>
            <person name="Lu G."/>
            <person name="Yang C."/>
            <person name="Chen J."/>
            <person name="Shan C."/>
            <person name="Zhang L."/>
            <person name="Zhou Y."/>
            <person name="Wang L."/>
            <person name="Guo W."/>
            <person name="Bai Y."/>
            <person name="Ruan J."/>
            <person name="Shangguan X."/>
            <person name="Mao Y."/>
            <person name="Jiang J."/>
            <person name="Zhu Y."/>
            <person name="Lei J."/>
            <person name="Kang H."/>
            <person name="Chen S."/>
            <person name="He X."/>
            <person name="Wang R."/>
            <person name="Wang Y."/>
            <person name="Chen J."/>
            <person name="Wang L."/>
            <person name="Yu S."/>
            <person name="Wang B."/>
            <person name="Wei J."/>
            <person name="Song S."/>
            <person name="Lu X."/>
            <person name="Gao Z."/>
            <person name="Gu W."/>
            <person name="Deng X."/>
            <person name="Ma D."/>
            <person name="Wang S."/>
            <person name="Liang W."/>
            <person name="Fang L."/>
            <person name="Cai C."/>
            <person name="Zhu X."/>
            <person name="Zhou B."/>
            <person name="Zhang Y."/>
            <person name="Chen Z."/>
            <person name="Xu S."/>
            <person name="Zhu R."/>
            <person name="Wang S."/>
            <person name="Zhang T."/>
            <person name="Zhao G."/>
        </authorList>
    </citation>
    <scope>NUCLEOTIDE SEQUENCE [LARGE SCALE GENOMIC DNA]</scope>
    <source>
        <strain evidence="3">cv. Xinhai21</strain>
        <tissue evidence="2">Leaf</tissue>
    </source>
</reference>
<dbReference type="AlphaFoldDB" id="A0A2P5YAM0"/>
<name>A0A2P5YAM0_GOSBA</name>
<protein>
    <submittedName>
        <fullName evidence="2">Uncharacterized protein</fullName>
    </submittedName>
</protein>
<sequence>MVETSPWLHERGEGPQVNELEFPHQTGANLGLSMGGCVNTNTGDMENVDSNRMVREEDCPIEIGNEKKRQRSSQFSSVSNDMDLGKTTGGHPYVHEYDISTGSTRQDNQMQ</sequence>
<proteinExistence type="predicted"/>
<dbReference type="EMBL" id="KZ663453">
    <property type="protein sequence ID" value="PPS12652.1"/>
    <property type="molecule type" value="Genomic_DNA"/>
</dbReference>
<gene>
    <name evidence="2" type="ORF">GOBAR_AA07989</name>
</gene>
<evidence type="ECO:0000313" key="3">
    <source>
        <dbReference type="Proteomes" id="UP000239757"/>
    </source>
</evidence>
<feature type="compositionally biased region" description="Polar residues" evidence="1">
    <location>
        <begin position="100"/>
        <end position="111"/>
    </location>
</feature>